<feature type="coiled-coil region" evidence="1">
    <location>
        <begin position="41"/>
        <end position="90"/>
    </location>
</feature>
<organism evidence="2 3">
    <name type="scientific">Tagetes erecta</name>
    <name type="common">African marigold</name>
    <dbReference type="NCBI Taxonomy" id="13708"/>
    <lineage>
        <taxon>Eukaryota</taxon>
        <taxon>Viridiplantae</taxon>
        <taxon>Streptophyta</taxon>
        <taxon>Embryophyta</taxon>
        <taxon>Tracheophyta</taxon>
        <taxon>Spermatophyta</taxon>
        <taxon>Magnoliopsida</taxon>
        <taxon>eudicotyledons</taxon>
        <taxon>Gunneridae</taxon>
        <taxon>Pentapetalae</taxon>
        <taxon>asterids</taxon>
        <taxon>campanulids</taxon>
        <taxon>Asterales</taxon>
        <taxon>Asteraceae</taxon>
        <taxon>Asteroideae</taxon>
        <taxon>Heliantheae alliance</taxon>
        <taxon>Tageteae</taxon>
        <taxon>Tagetes</taxon>
    </lineage>
</organism>
<protein>
    <submittedName>
        <fullName evidence="2">Uncharacterized protein</fullName>
    </submittedName>
</protein>
<dbReference type="EMBL" id="JAUHHV010000011">
    <property type="protein sequence ID" value="KAK1409033.1"/>
    <property type="molecule type" value="Genomic_DNA"/>
</dbReference>
<evidence type="ECO:0000313" key="2">
    <source>
        <dbReference type="EMBL" id="KAK1409033.1"/>
    </source>
</evidence>
<accession>A0AAD8JSR3</accession>
<comment type="caution">
    <text evidence="2">The sequence shown here is derived from an EMBL/GenBank/DDBJ whole genome shotgun (WGS) entry which is preliminary data.</text>
</comment>
<evidence type="ECO:0000256" key="1">
    <source>
        <dbReference type="SAM" id="Coils"/>
    </source>
</evidence>
<evidence type="ECO:0000313" key="3">
    <source>
        <dbReference type="Proteomes" id="UP001229421"/>
    </source>
</evidence>
<sequence length="214" mass="24101">MRPLVKRLGFSINNKSSLIRPYSKRTTFIHTSSVVRSLEAVGFTTKQADDIKSEIKDLQRKQFLMLEAEMVKLQNEVEKKTEALEVETEMLLERLLTNQSAAITNISYYELKRELSVAKALLDASNATKNSDLQRKIARGNTLDPSNTFGVTDRFITATSSSDLVTDHLHGSIVGLNPFVSEAFEQTCRFMTWLILDVSFGSMSSSFEDNQSFT</sequence>
<dbReference type="Proteomes" id="UP001229421">
    <property type="component" value="Unassembled WGS sequence"/>
</dbReference>
<name>A0AAD8JSR3_TARER</name>
<gene>
    <name evidence="2" type="ORF">QVD17_41292</name>
</gene>
<keyword evidence="3" id="KW-1185">Reference proteome</keyword>
<dbReference type="AlphaFoldDB" id="A0AAD8JSR3"/>
<keyword evidence="1" id="KW-0175">Coiled coil</keyword>
<reference evidence="2" key="1">
    <citation type="journal article" date="2023" name="bioRxiv">
        <title>Improved chromosome-level genome assembly for marigold (Tagetes erecta).</title>
        <authorList>
            <person name="Jiang F."/>
            <person name="Yuan L."/>
            <person name="Wang S."/>
            <person name="Wang H."/>
            <person name="Xu D."/>
            <person name="Wang A."/>
            <person name="Fan W."/>
        </authorList>
    </citation>
    <scope>NUCLEOTIDE SEQUENCE</scope>
    <source>
        <strain evidence="2">WSJ</strain>
        <tissue evidence="2">Leaf</tissue>
    </source>
</reference>
<proteinExistence type="predicted"/>